<name>A0A0B5B6T2_9BACT</name>
<dbReference type="KEGG" id="gpi:GPICK_01690"/>
<dbReference type="Proteomes" id="UP000057609">
    <property type="component" value="Chromosome"/>
</dbReference>
<dbReference type="HOGENOM" id="CLU_561140_0_0_7"/>
<sequence>MSFPGLRLRRRGGGGTTAAPAGAPQTVQASASVTFWAYDLTTKQPYQLTAKKVGEGSHCYVYLEDGSSVTLSAVPAIVSQYDSVIYPAMTAAFGAEPNPGVDNDPKVYILLLKIRDGFTSNSSSYVAGFFDPSNEYLVSQYSYSNQREMIYMNVNPQAGIDPQSTDFYGTIAHEFQHMIHWQQKTNLRNVHDDTWLDEGMATVAPTVCGYGPDYGRVATYESAPSHSLTAWDDTIESYGVVYMWSQYLKDQLGAGIFRQMLQNSQTGIASVNAALAASGSSLDFATIFRNWTIANTSGNAVTWAGHPEWSYTSIDTHKGTFNGVYLPGLLDRATLNATTLSALGPWSVGYYAYTTTQPTGTVTWTPKGTGEKASFINSGANGGAGALTYDLAANAATSFTTNGYLIDQNPVGSATTTGDTVVHTSLAAAASVEPAAPAQILAAANAHPLVRSMSAQSGKPQHVCVDSYFREREKALRSQGIRPAFR</sequence>
<evidence type="ECO:0008006" key="3">
    <source>
        <dbReference type="Google" id="ProtNLM"/>
    </source>
</evidence>
<gene>
    <name evidence="1" type="ORF">GPICK_01690</name>
</gene>
<accession>A0A0B5B6T2</accession>
<evidence type="ECO:0000313" key="2">
    <source>
        <dbReference type="Proteomes" id="UP000057609"/>
    </source>
</evidence>
<dbReference type="RefSeq" id="WP_039739982.1">
    <property type="nucleotide sequence ID" value="NZ_CP009788.1"/>
</dbReference>
<proteinExistence type="predicted"/>
<evidence type="ECO:0000313" key="1">
    <source>
        <dbReference type="EMBL" id="AJE02257.1"/>
    </source>
</evidence>
<dbReference type="AlphaFoldDB" id="A0A0B5B6T2"/>
<protein>
    <recommendedName>
        <fullName evidence="3">Peptidase M30, hyicolysin</fullName>
    </recommendedName>
</protein>
<dbReference type="STRING" id="345632.GPICK_01690"/>
<dbReference type="EMBL" id="CP009788">
    <property type="protein sequence ID" value="AJE02257.1"/>
    <property type="molecule type" value="Genomic_DNA"/>
</dbReference>
<organism evidence="1 2">
    <name type="scientific">Geobacter pickeringii</name>
    <dbReference type="NCBI Taxonomy" id="345632"/>
    <lineage>
        <taxon>Bacteria</taxon>
        <taxon>Pseudomonadati</taxon>
        <taxon>Thermodesulfobacteriota</taxon>
        <taxon>Desulfuromonadia</taxon>
        <taxon>Geobacterales</taxon>
        <taxon>Geobacteraceae</taxon>
        <taxon>Geobacter</taxon>
    </lineage>
</organism>
<reference evidence="1 2" key="1">
    <citation type="journal article" date="2015" name="Genome Announc.">
        <title>Complete Genome of Geobacter pickeringii G13T, a Metal-Reducing Isolate from Sedimentary Kaolin Deposits.</title>
        <authorList>
            <person name="Badalamenti J.P."/>
            <person name="Bond D.R."/>
        </authorList>
    </citation>
    <scope>NUCLEOTIDE SEQUENCE [LARGE SCALE GENOMIC DNA]</scope>
    <source>
        <strain evidence="1 2">G13</strain>
    </source>
</reference>
<keyword evidence="2" id="KW-1185">Reference proteome</keyword>
<dbReference type="OrthoDB" id="275270at2"/>